<keyword evidence="3" id="KW-0378">Hydrolase</keyword>
<dbReference type="PANTHER" id="PTHR10188">
    <property type="entry name" value="L-ASPARAGINASE"/>
    <property type="match status" value="1"/>
</dbReference>
<feature type="active site" description="Nucleophile" evidence="1">
    <location>
        <position position="207"/>
    </location>
</feature>
<proteinExistence type="predicted"/>
<sequence>MPSYIVAVHGGAGSHSPDSEGQVKRALKIACNNALLLLQDGKTSLDAVEQAVNSLEDDDCLNAGFGSNLTLAGTIECDASIICGRTGAFGSVGAVSGVRQPMKLARAVLEYSRRPDPLGRIAPLMLVADGALRFAQSQGIATVPTGDLVVPRAREEWERWKAVLSSVSSAGSAGNFPSDASPRVLNDGPAPFPVRIDNTGLHDVQDTVGAVAYDTEGSLSAGVSSGGLLLKQPGRIGEAAVYGAGCWAADNGNIGGAACSVSGAGEHIIRAALARSVVEAVELSEIDTHETIRRMLLDGLRKAARPGQEEGLPQAGILLLVRERVSETTSVPRLWCAFTTESMAIAYASTMDPKPKALILRRPRQQKTEAPIYLAALPLTRG</sequence>
<dbReference type="EMBL" id="KV429048">
    <property type="protein sequence ID" value="KZT70987.1"/>
    <property type="molecule type" value="Genomic_DNA"/>
</dbReference>
<dbReference type="GO" id="GO:0051604">
    <property type="term" value="P:protein maturation"/>
    <property type="evidence" value="ECO:0007669"/>
    <property type="project" value="TreeGrafter"/>
</dbReference>
<dbReference type="Proteomes" id="UP000076727">
    <property type="component" value="Unassembled WGS sequence"/>
</dbReference>
<gene>
    <name evidence="3" type="ORF">DAEQUDRAFT_688379</name>
</gene>
<dbReference type="Gene3D" id="3.60.20.30">
    <property type="entry name" value="(Glycosyl)asparaginase"/>
    <property type="match status" value="1"/>
</dbReference>
<feature type="site" description="Cleavage; by autolysis" evidence="2">
    <location>
        <begin position="206"/>
        <end position="207"/>
    </location>
</feature>
<organism evidence="3 4">
    <name type="scientific">Daedalea quercina L-15889</name>
    <dbReference type="NCBI Taxonomy" id="1314783"/>
    <lineage>
        <taxon>Eukaryota</taxon>
        <taxon>Fungi</taxon>
        <taxon>Dikarya</taxon>
        <taxon>Basidiomycota</taxon>
        <taxon>Agaricomycotina</taxon>
        <taxon>Agaricomycetes</taxon>
        <taxon>Polyporales</taxon>
        <taxon>Fomitopsis</taxon>
    </lineage>
</organism>
<dbReference type="CDD" id="cd04514">
    <property type="entry name" value="Taspase1_like"/>
    <property type="match status" value="1"/>
</dbReference>
<evidence type="ECO:0000256" key="2">
    <source>
        <dbReference type="PIRSR" id="PIRSR600246-3"/>
    </source>
</evidence>
<evidence type="ECO:0000256" key="1">
    <source>
        <dbReference type="PIRSR" id="PIRSR600246-1"/>
    </source>
</evidence>
<dbReference type="Pfam" id="PF01112">
    <property type="entry name" value="Asparaginase_2"/>
    <property type="match status" value="1"/>
</dbReference>
<dbReference type="AlphaFoldDB" id="A0A165RNW5"/>
<name>A0A165RNW5_9APHY</name>
<dbReference type="GO" id="GO:0004298">
    <property type="term" value="F:threonine-type endopeptidase activity"/>
    <property type="evidence" value="ECO:0007669"/>
    <property type="project" value="InterPro"/>
</dbReference>
<evidence type="ECO:0000313" key="3">
    <source>
        <dbReference type="EMBL" id="KZT70987.1"/>
    </source>
</evidence>
<evidence type="ECO:0000313" key="4">
    <source>
        <dbReference type="Proteomes" id="UP000076727"/>
    </source>
</evidence>
<dbReference type="InterPro" id="IPR037464">
    <property type="entry name" value="Taspase1"/>
</dbReference>
<protein>
    <submittedName>
        <fullName evidence="3">N-terminal nucleophile aminohydrolase</fullName>
    </submittedName>
</protein>
<reference evidence="3 4" key="1">
    <citation type="journal article" date="2016" name="Mol. Biol. Evol.">
        <title>Comparative Genomics of Early-Diverging Mushroom-Forming Fungi Provides Insights into the Origins of Lignocellulose Decay Capabilities.</title>
        <authorList>
            <person name="Nagy L.G."/>
            <person name="Riley R."/>
            <person name="Tritt A."/>
            <person name="Adam C."/>
            <person name="Daum C."/>
            <person name="Floudas D."/>
            <person name="Sun H."/>
            <person name="Yadav J.S."/>
            <person name="Pangilinan J."/>
            <person name="Larsson K.H."/>
            <person name="Matsuura K."/>
            <person name="Barry K."/>
            <person name="Labutti K."/>
            <person name="Kuo R."/>
            <person name="Ohm R.A."/>
            <person name="Bhattacharya S.S."/>
            <person name="Shirouzu T."/>
            <person name="Yoshinaga Y."/>
            <person name="Martin F.M."/>
            <person name="Grigoriev I.V."/>
            <person name="Hibbett D.S."/>
        </authorList>
    </citation>
    <scope>NUCLEOTIDE SEQUENCE [LARGE SCALE GENOMIC DNA]</scope>
    <source>
        <strain evidence="3 4">L-15889</strain>
    </source>
</reference>
<dbReference type="STRING" id="1314783.A0A165RNW5"/>
<dbReference type="InterPro" id="IPR000246">
    <property type="entry name" value="Peptidase_T2"/>
</dbReference>
<accession>A0A165RNW5</accession>
<keyword evidence="4" id="KW-1185">Reference proteome</keyword>
<dbReference type="GO" id="GO:0005737">
    <property type="term" value="C:cytoplasm"/>
    <property type="evidence" value="ECO:0007669"/>
    <property type="project" value="TreeGrafter"/>
</dbReference>
<dbReference type="PANTHER" id="PTHR10188:SF8">
    <property type="entry name" value="THREONINE ASPARTASE 1"/>
    <property type="match status" value="1"/>
</dbReference>
<dbReference type="OrthoDB" id="77601at2759"/>
<dbReference type="InterPro" id="IPR029055">
    <property type="entry name" value="Ntn_hydrolases_N"/>
</dbReference>
<dbReference type="SUPFAM" id="SSF56235">
    <property type="entry name" value="N-terminal nucleophile aminohydrolases (Ntn hydrolases)"/>
    <property type="match status" value="1"/>
</dbReference>